<protein>
    <submittedName>
        <fullName evidence="1">Uncharacterized protein</fullName>
    </submittedName>
</protein>
<organism evidence="1 2">
    <name type="scientific">Enhygromyxa salina</name>
    <dbReference type="NCBI Taxonomy" id="215803"/>
    <lineage>
        <taxon>Bacteria</taxon>
        <taxon>Pseudomonadati</taxon>
        <taxon>Myxococcota</taxon>
        <taxon>Polyangia</taxon>
        <taxon>Nannocystales</taxon>
        <taxon>Nannocystaceae</taxon>
        <taxon>Enhygromyxa</taxon>
    </lineage>
</organism>
<dbReference type="EMBL" id="JMCC02000061">
    <property type="protein sequence ID" value="KIG15043.1"/>
    <property type="molecule type" value="Genomic_DNA"/>
</dbReference>
<dbReference type="AlphaFoldDB" id="A0A0C1ZVF3"/>
<accession>A0A0C1ZVF3</accession>
<reference evidence="1 2" key="1">
    <citation type="submission" date="2014-12" db="EMBL/GenBank/DDBJ databases">
        <title>Genome assembly of Enhygromyxa salina DSM 15201.</title>
        <authorList>
            <person name="Sharma G."/>
            <person name="Subramanian S."/>
        </authorList>
    </citation>
    <scope>NUCLEOTIDE SEQUENCE [LARGE SCALE GENOMIC DNA]</scope>
    <source>
        <strain evidence="1 2">DSM 15201</strain>
    </source>
</reference>
<evidence type="ECO:0000313" key="1">
    <source>
        <dbReference type="EMBL" id="KIG15043.1"/>
    </source>
</evidence>
<proteinExistence type="predicted"/>
<gene>
    <name evidence="1" type="ORF">DB30_06075</name>
</gene>
<sequence>MHAARDRVPRTTPCPILLARVDCSRGKSSMLPCMRSSLFNLS</sequence>
<name>A0A0C1ZVF3_9BACT</name>
<dbReference type="Proteomes" id="UP000031599">
    <property type="component" value="Unassembled WGS sequence"/>
</dbReference>
<evidence type="ECO:0000313" key="2">
    <source>
        <dbReference type="Proteomes" id="UP000031599"/>
    </source>
</evidence>
<comment type="caution">
    <text evidence="1">The sequence shown here is derived from an EMBL/GenBank/DDBJ whole genome shotgun (WGS) entry which is preliminary data.</text>
</comment>